<dbReference type="InterPro" id="IPR048469">
    <property type="entry name" value="YchJ-like_M"/>
</dbReference>
<accession>A0A7M1B671</accession>
<dbReference type="Gene3D" id="3.10.450.50">
    <property type="match status" value="1"/>
</dbReference>
<dbReference type="RefSeq" id="WP_193111465.1">
    <property type="nucleotide sequence ID" value="NZ_CP041406.1"/>
</dbReference>
<proteinExistence type="predicted"/>
<feature type="domain" description="YchJ-like middle NTF2-like" evidence="1">
    <location>
        <begin position="26"/>
        <end position="118"/>
    </location>
</feature>
<evidence type="ECO:0000259" key="1">
    <source>
        <dbReference type="Pfam" id="PF17775"/>
    </source>
</evidence>
<evidence type="ECO:0000313" key="3">
    <source>
        <dbReference type="Proteomes" id="UP000593580"/>
    </source>
</evidence>
<dbReference type="EMBL" id="CP041406">
    <property type="protein sequence ID" value="QOP45214.1"/>
    <property type="molecule type" value="Genomic_DNA"/>
</dbReference>
<dbReference type="KEGG" id="spal:FM071_02490"/>
<keyword evidence="3" id="KW-1185">Reference proteome</keyword>
<dbReference type="InterPro" id="IPR004027">
    <property type="entry name" value="SEC_C_motif"/>
</dbReference>
<dbReference type="Pfam" id="PF17775">
    <property type="entry name" value="YchJ_M-like"/>
    <property type="match status" value="1"/>
</dbReference>
<dbReference type="PANTHER" id="PTHR33747">
    <property type="entry name" value="UPF0225 PROTEIN SCO1677"/>
    <property type="match status" value="1"/>
</dbReference>
<dbReference type="NCBIfam" id="NF002486">
    <property type="entry name" value="PRK01752.1"/>
    <property type="match status" value="1"/>
</dbReference>
<protein>
    <submittedName>
        <fullName evidence="2">YchJ family protein</fullName>
    </submittedName>
</protein>
<reference evidence="2 3" key="1">
    <citation type="submission" date="2019-07" db="EMBL/GenBank/DDBJ databases">
        <title>Sulfurimonas paralvinellae sp. nov., a novel mesophilic, hydrogen- and sulfur-oxidizing chemolithoautotroph within the Epsilonproteo- bacteria isolated from a deep-sea hydrothermal vent polychaete nest, reclassification of Thiomicrospira denitrificans as Sulfurimonas denitrificans comb. nov. and emended description of the genus Sulfurimonas.</title>
        <authorList>
            <person name="Wang S."/>
            <person name="Jiang L."/>
            <person name="Shao Z."/>
        </authorList>
    </citation>
    <scope>NUCLEOTIDE SEQUENCE [LARGE SCALE GENOMIC DNA]</scope>
    <source>
        <strain evidence="2 3">GO25</strain>
    </source>
</reference>
<dbReference type="InterPro" id="IPR032710">
    <property type="entry name" value="NTF2-like_dom_sf"/>
</dbReference>
<dbReference type="Pfam" id="PF02810">
    <property type="entry name" value="SEC-C"/>
    <property type="match status" value="1"/>
</dbReference>
<name>A0A7M1B671_9BACT</name>
<dbReference type="Proteomes" id="UP000593580">
    <property type="component" value="Chromosome"/>
</dbReference>
<dbReference type="AlphaFoldDB" id="A0A7M1B671"/>
<evidence type="ECO:0000313" key="2">
    <source>
        <dbReference type="EMBL" id="QOP45214.1"/>
    </source>
</evidence>
<dbReference type="SUPFAM" id="SSF54427">
    <property type="entry name" value="NTF2-like"/>
    <property type="match status" value="1"/>
</dbReference>
<gene>
    <name evidence="2" type="ORF">FM071_02490</name>
</gene>
<organism evidence="2 3">
    <name type="scientific">Sulfurimonas paralvinellae</name>
    <dbReference type="NCBI Taxonomy" id="317658"/>
    <lineage>
        <taxon>Bacteria</taxon>
        <taxon>Pseudomonadati</taxon>
        <taxon>Campylobacterota</taxon>
        <taxon>Epsilonproteobacteria</taxon>
        <taxon>Campylobacterales</taxon>
        <taxon>Sulfurimonadaceae</taxon>
        <taxon>Sulfurimonas</taxon>
    </lineage>
</organism>
<sequence length="146" mass="16875">MCICGKSQDFSKCCEPLILKKELPKSPEALMCSRYSAYVIGNGDYLVYSAVQQNRYADDIALIEEFSNSVEWLKLDVLHTKENQVEFKAYYRDNKGIQVLHEKSTFVKIDDEWKYKDGELFNTKIERNGPCPCGSGKKYKKCCMKN</sequence>
<dbReference type="SUPFAM" id="SSF103642">
    <property type="entry name" value="Sec-C motif"/>
    <property type="match status" value="1"/>
</dbReference>
<dbReference type="PANTHER" id="PTHR33747:SF1">
    <property type="entry name" value="ADENYLATE CYCLASE-ASSOCIATED CAP C-TERMINAL DOMAIN-CONTAINING PROTEIN"/>
    <property type="match status" value="1"/>
</dbReference>